<evidence type="ECO:0000313" key="3">
    <source>
        <dbReference type="EMBL" id="CCO18794.1"/>
    </source>
</evidence>
<dbReference type="Proteomes" id="UP000198341">
    <property type="component" value="Chromosome 12"/>
</dbReference>
<proteinExistence type="predicted"/>
<dbReference type="KEGG" id="bpg:Bathy12g00210"/>
<reference evidence="3 4" key="1">
    <citation type="submission" date="2011-10" db="EMBL/GenBank/DDBJ databases">
        <authorList>
            <person name="Genoscope - CEA"/>
        </authorList>
    </citation>
    <scope>NUCLEOTIDE SEQUENCE [LARGE SCALE GENOMIC DNA]</scope>
    <source>
        <strain evidence="3 4">RCC 1105</strain>
    </source>
</reference>
<evidence type="ECO:0000256" key="2">
    <source>
        <dbReference type="ARBA" id="ARBA00023239"/>
    </source>
</evidence>
<dbReference type="PANTHER" id="PTHR12192:SF2">
    <property type="entry name" value="GLUTATHIONE-SPECIFIC GAMMA-GLUTAMYLCYCLOTRANSFERASE 2"/>
    <property type="match status" value="1"/>
</dbReference>
<dbReference type="OrthoDB" id="1933483at2759"/>
<dbReference type="GO" id="GO:0006751">
    <property type="term" value="P:glutathione catabolic process"/>
    <property type="evidence" value="ECO:0007669"/>
    <property type="project" value="InterPro"/>
</dbReference>
<dbReference type="GeneID" id="19012612"/>
<keyword evidence="4" id="KW-1185">Reference proteome</keyword>
<dbReference type="InterPro" id="IPR006840">
    <property type="entry name" value="ChaC"/>
</dbReference>
<dbReference type="STRING" id="41875.K8ELE0"/>
<evidence type="ECO:0000256" key="1">
    <source>
        <dbReference type="ARBA" id="ARBA00012344"/>
    </source>
</evidence>
<dbReference type="EMBL" id="FO082267">
    <property type="protein sequence ID" value="CCO18794.1"/>
    <property type="molecule type" value="Genomic_DNA"/>
</dbReference>
<protein>
    <recommendedName>
        <fullName evidence="1">glutathione-specific gamma-glutamylcyclotransferase</fullName>
        <ecNumber evidence="1">4.3.2.7</ecNumber>
    </recommendedName>
</protein>
<dbReference type="GO" id="GO:0061928">
    <property type="term" value="F:glutathione specific gamma-glutamylcyclotransferase activity"/>
    <property type="evidence" value="ECO:0007669"/>
    <property type="project" value="UniProtKB-EC"/>
</dbReference>
<dbReference type="GO" id="GO:0005737">
    <property type="term" value="C:cytoplasm"/>
    <property type="evidence" value="ECO:0007669"/>
    <property type="project" value="TreeGrafter"/>
</dbReference>
<dbReference type="CDD" id="cd06661">
    <property type="entry name" value="GGCT_like"/>
    <property type="match status" value="1"/>
</dbReference>
<dbReference type="PANTHER" id="PTHR12192">
    <property type="entry name" value="CATION TRANSPORT PROTEIN CHAC-RELATED"/>
    <property type="match status" value="1"/>
</dbReference>
<organism evidence="3 4">
    <name type="scientific">Bathycoccus prasinos</name>
    <dbReference type="NCBI Taxonomy" id="41875"/>
    <lineage>
        <taxon>Eukaryota</taxon>
        <taxon>Viridiplantae</taxon>
        <taxon>Chlorophyta</taxon>
        <taxon>Mamiellophyceae</taxon>
        <taxon>Mamiellales</taxon>
        <taxon>Bathycoccaceae</taxon>
        <taxon>Bathycoccus</taxon>
    </lineage>
</organism>
<dbReference type="AlphaFoldDB" id="K8ELE0"/>
<dbReference type="RefSeq" id="XP_007509679.1">
    <property type="nucleotide sequence ID" value="XM_007509617.1"/>
</dbReference>
<dbReference type="Gene3D" id="3.10.490.10">
    <property type="entry name" value="Gamma-glutamyl cyclotransferase-like"/>
    <property type="match status" value="1"/>
</dbReference>
<keyword evidence="2" id="KW-0456">Lyase</keyword>
<dbReference type="eggNOG" id="KOG3182">
    <property type="taxonomic scope" value="Eukaryota"/>
</dbReference>
<evidence type="ECO:0000313" key="4">
    <source>
        <dbReference type="Proteomes" id="UP000198341"/>
    </source>
</evidence>
<accession>K8ELE0</accession>
<gene>
    <name evidence="3" type="ordered locus">Bathy12g00210</name>
</gene>
<dbReference type="Pfam" id="PF04752">
    <property type="entry name" value="ChaC"/>
    <property type="match status" value="1"/>
</dbReference>
<dbReference type="InterPro" id="IPR013024">
    <property type="entry name" value="GGCT-like"/>
</dbReference>
<sequence>MEREAHEDVILEENGDLYVFGYGSIVWKFEIEGIEPIETVRCKAFGWQRRFYQGSTDHRGTLEFPGRTVTMTKCSKNSPVSGVAYRIKREDVEKCLENLEFREKQYDLRVQLEIYEDDDGDAKKTKKLISSKAVCWIATEDEKNVNWVGEQTVDEIATVIANARGPSGPNYEYLFNLADAMRSWKRK</sequence>
<name>K8ELE0_9CHLO</name>
<dbReference type="EC" id="4.3.2.7" evidence="1"/>